<comment type="catalytic activity">
    <reaction evidence="10">
        <text>4-(phosphooxy)-L-threonine + 2-oxoglutarate = (R)-3-hydroxy-2-oxo-4-phosphooxybutanoate + L-glutamate</text>
        <dbReference type="Rhea" id="RHEA:16573"/>
        <dbReference type="ChEBI" id="CHEBI:16810"/>
        <dbReference type="ChEBI" id="CHEBI:29985"/>
        <dbReference type="ChEBI" id="CHEBI:58452"/>
        <dbReference type="ChEBI" id="CHEBI:58538"/>
        <dbReference type="EC" id="2.6.1.52"/>
    </reaction>
</comment>
<dbReference type="EMBL" id="VSSQ01000007">
    <property type="protein sequence ID" value="MPL58506.1"/>
    <property type="molecule type" value="Genomic_DNA"/>
</dbReference>
<organism evidence="13">
    <name type="scientific">bioreactor metagenome</name>
    <dbReference type="NCBI Taxonomy" id="1076179"/>
    <lineage>
        <taxon>unclassified sequences</taxon>
        <taxon>metagenomes</taxon>
        <taxon>ecological metagenomes</taxon>
    </lineage>
</organism>
<dbReference type="GO" id="GO:0004648">
    <property type="term" value="F:O-phospho-L-serine:2-oxoglutarate aminotransferase activity"/>
    <property type="evidence" value="ECO:0007669"/>
    <property type="project" value="UniProtKB-EC"/>
</dbReference>
<dbReference type="NCBIfam" id="NF003764">
    <property type="entry name" value="PRK05355.1"/>
    <property type="match status" value="1"/>
</dbReference>
<comment type="pathway">
    <text evidence="2">Amino-acid biosynthesis; L-serine biosynthesis; L-serine from 3-phospho-D-glycerate: step 2/3.</text>
</comment>
<feature type="domain" description="Aminotransferase class V" evidence="12">
    <location>
        <begin position="5"/>
        <end position="350"/>
    </location>
</feature>
<dbReference type="FunFam" id="3.40.640.10:FF:000010">
    <property type="entry name" value="Phosphoserine aminotransferase"/>
    <property type="match status" value="1"/>
</dbReference>
<evidence type="ECO:0000256" key="3">
    <source>
        <dbReference type="ARBA" id="ARBA00006904"/>
    </source>
</evidence>
<evidence type="ECO:0000313" key="13">
    <source>
        <dbReference type="EMBL" id="MPL58506.1"/>
    </source>
</evidence>
<dbReference type="CDD" id="cd00611">
    <property type="entry name" value="PSAT_like"/>
    <property type="match status" value="1"/>
</dbReference>
<dbReference type="GO" id="GO:0006564">
    <property type="term" value="P:L-serine biosynthetic process"/>
    <property type="evidence" value="ECO:0007669"/>
    <property type="project" value="UniProtKB-KW"/>
</dbReference>
<name>A0A644SV30_9ZZZZ</name>
<evidence type="ECO:0000256" key="6">
    <source>
        <dbReference type="ARBA" id="ARBA00022605"/>
    </source>
</evidence>
<dbReference type="InterPro" id="IPR000192">
    <property type="entry name" value="Aminotrans_V_dom"/>
</dbReference>
<dbReference type="InterPro" id="IPR022278">
    <property type="entry name" value="Pser_aminoTfrase"/>
</dbReference>
<dbReference type="SUPFAM" id="SSF53383">
    <property type="entry name" value="PLP-dependent transferases"/>
    <property type="match status" value="1"/>
</dbReference>
<dbReference type="GO" id="GO:0030170">
    <property type="term" value="F:pyridoxal phosphate binding"/>
    <property type="evidence" value="ECO:0007669"/>
    <property type="project" value="TreeGrafter"/>
</dbReference>
<evidence type="ECO:0000256" key="7">
    <source>
        <dbReference type="ARBA" id="ARBA00022679"/>
    </source>
</evidence>
<keyword evidence="7 13" id="KW-0808">Transferase</keyword>
<dbReference type="InterPro" id="IPR015424">
    <property type="entry name" value="PyrdxlP-dep_Trfase"/>
</dbReference>
<evidence type="ECO:0000256" key="4">
    <source>
        <dbReference type="ARBA" id="ARBA00013030"/>
    </source>
</evidence>
<dbReference type="InterPro" id="IPR015422">
    <property type="entry name" value="PyrdxlP-dep_Trfase_small"/>
</dbReference>
<comment type="similarity">
    <text evidence="3">Belongs to the class-V pyridoxal-phosphate-dependent aminotransferase family. SerC subfamily.</text>
</comment>
<proteinExistence type="inferred from homology"/>
<keyword evidence="5 13" id="KW-0032">Aminotransferase</keyword>
<reference evidence="13" key="1">
    <citation type="submission" date="2019-08" db="EMBL/GenBank/DDBJ databases">
        <authorList>
            <person name="Kucharzyk K."/>
            <person name="Murdoch R.W."/>
            <person name="Higgins S."/>
            <person name="Loffler F."/>
        </authorList>
    </citation>
    <scope>NUCLEOTIDE SEQUENCE</scope>
</reference>
<comment type="cofactor">
    <cofactor evidence="1">
        <name>pyridoxal 5'-phosphate</name>
        <dbReference type="ChEBI" id="CHEBI:597326"/>
    </cofactor>
</comment>
<sequence length="362" mass="40040">MNNRIFNFSAGPAVLPLAVLQEAQQELLNYQNTGMSVLEMSHRSKPYEAINTEAEANMKELLGLGDDYRVLFIQGGASTQFAMIPMNFLTPDRTADYILTGAWSEKAQKEAKLYGKTHVAATTADGNYKRIPGFDEIKLSDNPAYVHITSNNTIFGTQWQNLPAFDNIPLIADMSSDMLSRPFNAKDFAMIYAGAQKNLGPAGVTVVVIRKDLLENNPKTIPTMLRYATHSDKDSLYNTPPSFAVYIVNLVLRWLKGLGGLAAIEKMNKEKAALIYDVIDQSNGFYNGHADKDSRSLMNVTFRLPSEELEKSFVSEATAAGLNGLKGHRSVGGLRASIYNAMPKEGCEALRNFMIEFQKKNS</sequence>
<dbReference type="Pfam" id="PF00266">
    <property type="entry name" value="Aminotran_5"/>
    <property type="match status" value="1"/>
</dbReference>
<evidence type="ECO:0000256" key="1">
    <source>
        <dbReference type="ARBA" id="ARBA00001933"/>
    </source>
</evidence>
<evidence type="ECO:0000256" key="5">
    <source>
        <dbReference type="ARBA" id="ARBA00022576"/>
    </source>
</evidence>
<dbReference type="EC" id="2.6.1.52" evidence="4"/>
<dbReference type="UniPathway" id="UPA00135">
    <property type="reaction ID" value="UER00197"/>
</dbReference>
<dbReference type="Gene3D" id="3.40.640.10">
    <property type="entry name" value="Type I PLP-dependent aspartate aminotransferase-like (Major domain)"/>
    <property type="match status" value="1"/>
</dbReference>
<dbReference type="PANTHER" id="PTHR43247:SF1">
    <property type="entry name" value="PHOSPHOSERINE AMINOTRANSFERASE"/>
    <property type="match status" value="1"/>
</dbReference>
<keyword evidence="9" id="KW-0718">Serine biosynthesis</keyword>
<dbReference type="NCBIfam" id="TIGR01364">
    <property type="entry name" value="serC_1"/>
    <property type="match status" value="1"/>
</dbReference>
<evidence type="ECO:0000256" key="10">
    <source>
        <dbReference type="ARBA" id="ARBA00047630"/>
    </source>
</evidence>
<dbReference type="FunFam" id="3.90.1150.10:FF:000006">
    <property type="entry name" value="Phosphoserine aminotransferase"/>
    <property type="match status" value="1"/>
</dbReference>
<accession>A0A644SV30</accession>
<dbReference type="PIRSF" id="PIRSF000525">
    <property type="entry name" value="SerC"/>
    <property type="match status" value="1"/>
</dbReference>
<dbReference type="GO" id="GO:0005737">
    <property type="term" value="C:cytoplasm"/>
    <property type="evidence" value="ECO:0007669"/>
    <property type="project" value="TreeGrafter"/>
</dbReference>
<keyword evidence="8" id="KW-0663">Pyridoxal phosphate</keyword>
<dbReference type="Gene3D" id="3.90.1150.10">
    <property type="entry name" value="Aspartate Aminotransferase, domain 1"/>
    <property type="match status" value="1"/>
</dbReference>
<keyword evidence="6" id="KW-0028">Amino-acid biosynthesis</keyword>
<evidence type="ECO:0000256" key="2">
    <source>
        <dbReference type="ARBA" id="ARBA00005099"/>
    </source>
</evidence>
<gene>
    <name evidence="13" type="primary">serC_2</name>
    <name evidence="13" type="ORF">SDC9_04039</name>
</gene>
<comment type="caution">
    <text evidence="13">The sequence shown here is derived from an EMBL/GenBank/DDBJ whole genome shotgun (WGS) entry which is preliminary data.</text>
</comment>
<evidence type="ECO:0000256" key="8">
    <source>
        <dbReference type="ARBA" id="ARBA00022898"/>
    </source>
</evidence>
<dbReference type="InterPro" id="IPR015421">
    <property type="entry name" value="PyrdxlP-dep_Trfase_major"/>
</dbReference>
<dbReference type="PANTHER" id="PTHR43247">
    <property type="entry name" value="PHOSPHOSERINE AMINOTRANSFERASE"/>
    <property type="match status" value="1"/>
</dbReference>
<evidence type="ECO:0000256" key="9">
    <source>
        <dbReference type="ARBA" id="ARBA00023299"/>
    </source>
</evidence>
<evidence type="ECO:0000256" key="11">
    <source>
        <dbReference type="ARBA" id="ARBA00049007"/>
    </source>
</evidence>
<dbReference type="AlphaFoldDB" id="A0A644SV30"/>
<dbReference type="HAMAP" id="MF_00160">
    <property type="entry name" value="SerC_aminotrans_5"/>
    <property type="match status" value="1"/>
</dbReference>
<evidence type="ECO:0000259" key="12">
    <source>
        <dbReference type="Pfam" id="PF00266"/>
    </source>
</evidence>
<comment type="catalytic activity">
    <reaction evidence="11">
        <text>O-phospho-L-serine + 2-oxoglutarate = 3-phosphooxypyruvate + L-glutamate</text>
        <dbReference type="Rhea" id="RHEA:14329"/>
        <dbReference type="ChEBI" id="CHEBI:16810"/>
        <dbReference type="ChEBI" id="CHEBI:18110"/>
        <dbReference type="ChEBI" id="CHEBI:29985"/>
        <dbReference type="ChEBI" id="CHEBI:57524"/>
        <dbReference type="EC" id="2.6.1.52"/>
    </reaction>
</comment>
<protein>
    <recommendedName>
        <fullName evidence="4">phosphoserine transaminase</fullName>
        <ecNumber evidence="4">2.6.1.52</ecNumber>
    </recommendedName>
</protein>